<gene>
    <name evidence="2" type="ORF">H8D96_05145</name>
</gene>
<dbReference type="EMBL" id="JACNIG010000128">
    <property type="protein sequence ID" value="MBC8431286.1"/>
    <property type="molecule type" value="Genomic_DNA"/>
</dbReference>
<sequence>MRNSAENKDRGFTLIELLIAMAIALIVITSLSSAFISQRKTYAVQEQITAMTQDARAAMDMISRELRMAGYDPTGAGIVGIPIFTATQLRIEADLNGDGDTLVGSNEIITYTEDSGNKQIDRATGSSGTPQPFAENIQSCAFQYDDADGNTATTAADIRRIKITITARTSKSDPDYGGHRTYKLSSYVTPPNLDL</sequence>
<dbReference type="NCBIfam" id="TIGR02532">
    <property type="entry name" value="IV_pilin_GFxxxE"/>
    <property type="match status" value="1"/>
</dbReference>
<dbReference type="SUPFAM" id="SSF54523">
    <property type="entry name" value="Pili subunits"/>
    <property type="match status" value="1"/>
</dbReference>
<feature type="transmembrane region" description="Helical" evidence="1">
    <location>
        <begin position="12"/>
        <end position="36"/>
    </location>
</feature>
<dbReference type="PROSITE" id="PS00409">
    <property type="entry name" value="PROKAR_NTER_METHYL"/>
    <property type="match status" value="1"/>
</dbReference>
<proteinExistence type="predicted"/>
<accession>A0A8J6TLC5</accession>
<dbReference type="InterPro" id="IPR045584">
    <property type="entry name" value="Pilin-like"/>
</dbReference>
<evidence type="ECO:0000313" key="3">
    <source>
        <dbReference type="Proteomes" id="UP000605201"/>
    </source>
</evidence>
<evidence type="ECO:0000313" key="2">
    <source>
        <dbReference type="EMBL" id="MBC8431286.1"/>
    </source>
</evidence>
<comment type="caution">
    <text evidence="2">The sequence shown here is derived from an EMBL/GenBank/DDBJ whole genome shotgun (WGS) entry which is preliminary data.</text>
</comment>
<dbReference type="Proteomes" id="UP000605201">
    <property type="component" value="Unassembled WGS sequence"/>
</dbReference>
<organism evidence="2 3">
    <name type="scientific">Candidatus Desulfatibia vada</name>
    <dbReference type="NCBI Taxonomy" id="2841696"/>
    <lineage>
        <taxon>Bacteria</taxon>
        <taxon>Pseudomonadati</taxon>
        <taxon>Thermodesulfobacteriota</taxon>
        <taxon>Desulfobacteria</taxon>
        <taxon>Desulfobacterales</taxon>
        <taxon>Desulfobacterales incertae sedis</taxon>
        <taxon>Candidatus Desulfatibia</taxon>
    </lineage>
</organism>
<protein>
    <submittedName>
        <fullName evidence="2">Prepilin-type N-terminal cleavage/methylation domain-containing protein</fullName>
    </submittedName>
</protein>
<keyword evidence="1" id="KW-1133">Transmembrane helix</keyword>
<keyword evidence="1" id="KW-0472">Membrane</keyword>
<dbReference type="Pfam" id="PF07963">
    <property type="entry name" value="N_methyl"/>
    <property type="match status" value="1"/>
</dbReference>
<evidence type="ECO:0000256" key="1">
    <source>
        <dbReference type="SAM" id="Phobius"/>
    </source>
</evidence>
<reference evidence="2 3" key="1">
    <citation type="submission" date="2020-08" db="EMBL/GenBank/DDBJ databases">
        <title>Bridging the membrane lipid divide: bacteria of the FCB group superphylum have the potential to synthesize archaeal ether lipids.</title>
        <authorList>
            <person name="Villanueva L."/>
            <person name="Von Meijenfeldt F.A.B."/>
            <person name="Westbye A.B."/>
            <person name="Yadav S."/>
            <person name="Hopmans E.C."/>
            <person name="Dutilh B.E."/>
            <person name="Sinninghe Damste J.S."/>
        </authorList>
    </citation>
    <scope>NUCLEOTIDE SEQUENCE [LARGE SCALE GENOMIC DNA]</scope>
    <source>
        <strain evidence="2">NIOZ-UU17</strain>
    </source>
</reference>
<name>A0A8J6TLC5_9BACT</name>
<dbReference type="InterPro" id="IPR012902">
    <property type="entry name" value="N_methyl_site"/>
</dbReference>
<keyword evidence="1" id="KW-0812">Transmembrane</keyword>
<dbReference type="AlphaFoldDB" id="A0A8J6TLC5"/>